<evidence type="ECO:0000313" key="2">
    <source>
        <dbReference type="EMBL" id="TFK33825.1"/>
    </source>
</evidence>
<dbReference type="Proteomes" id="UP000308652">
    <property type="component" value="Unassembled WGS sequence"/>
</dbReference>
<proteinExistence type="predicted"/>
<evidence type="ECO:0000256" key="1">
    <source>
        <dbReference type="SAM" id="MobiDB-lite"/>
    </source>
</evidence>
<dbReference type="AlphaFoldDB" id="A0A5C3LM42"/>
<feature type="compositionally biased region" description="Polar residues" evidence="1">
    <location>
        <begin position="116"/>
        <end position="130"/>
    </location>
</feature>
<name>A0A5C3LM42_9AGAR</name>
<feature type="region of interest" description="Disordered" evidence="1">
    <location>
        <begin position="53"/>
        <end position="153"/>
    </location>
</feature>
<dbReference type="OrthoDB" id="2981957at2759"/>
<organism evidence="2 3">
    <name type="scientific">Crucibulum laeve</name>
    <dbReference type="NCBI Taxonomy" id="68775"/>
    <lineage>
        <taxon>Eukaryota</taxon>
        <taxon>Fungi</taxon>
        <taxon>Dikarya</taxon>
        <taxon>Basidiomycota</taxon>
        <taxon>Agaricomycotina</taxon>
        <taxon>Agaricomycetes</taxon>
        <taxon>Agaricomycetidae</taxon>
        <taxon>Agaricales</taxon>
        <taxon>Agaricineae</taxon>
        <taxon>Nidulariaceae</taxon>
        <taxon>Crucibulum</taxon>
    </lineage>
</organism>
<sequence>MHALDNRSMHSSTVSVASSMSVVSSTLVVTPLPGKGLKLATMAFGDPYVQAGKGFIQPHHSNLPRRRKQPKPTNNDKHDTTPKPPPVEKAQTPDVTASTPVTFPKNELSSLPPPTTASNTTPDVPSNGTKTKGHLQPHVTNLPRRQKKPLTTEQLAVRRRETRERKWCLQEVVLGSGLFVGLSEDEDEDEEEEGEDVYQGYEGVVRVCVRRTDDDETNNKDGRVLRISIPSESIGLDDGIAALSSAQIQSACAFLHRIRSGATSNARTLILSPLARPVDALAIAISCLLSPVSQCLPNLLPGVAYLSDTGRYIDVDSDLPVIDLYRPVHALLMHLHDSSTEGKDDLRAEWRGVMSREGMDELAGMCEPVLEES</sequence>
<keyword evidence="3" id="KW-1185">Reference proteome</keyword>
<reference evidence="2 3" key="1">
    <citation type="journal article" date="2019" name="Nat. Ecol. Evol.">
        <title>Megaphylogeny resolves global patterns of mushroom evolution.</title>
        <authorList>
            <person name="Varga T."/>
            <person name="Krizsan K."/>
            <person name="Foldi C."/>
            <person name="Dima B."/>
            <person name="Sanchez-Garcia M."/>
            <person name="Sanchez-Ramirez S."/>
            <person name="Szollosi G.J."/>
            <person name="Szarkandi J.G."/>
            <person name="Papp V."/>
            <person name="Albert L."/>
            <person name="Andreopoulos W."/>
            <person name="Angelini C."/>
            <person name="Antonin V."/>
            <person name="Barry K.W."/>
            <person name="Bougher N.L."/>
            <person name="Buchanan P."/>
            <person name="Buyck B."/>
            <person name="Bense V."/>
            <person name="Catcheside P."/>
            <person name="Chovatia M."/>
            <person name="Cooper J."/>
            <person name="Damon W."/>
            <person name="Desjardin D."/>
            <person name="Finy P."/>
            <person name="Geml J."/>
            <person name="Haridas S."/>
            <person name="Hughes K."/>
            <person name="Justo A."/>
            <person name="Karasinski D."/>
            <person name="Kautmanova I."/>
            <person name="Kiss B."/>
            <person name="Kocsube S."/>
            <person name="Kotiranta H."/>
            <person name="LaButti K.M."/>
            <person name="Lechner B.E."/>
            <person name="Liimatainen K."/>
            <person name="Lipzen A."/>
            <person name="Lukacs Z."/>
            <person name="Mihaltcheva S."/>
            <person name="Morgado L.N."/>
            <person name="Niskanen T."/>
            <person name="Noordeloos M.E."/>
            <person name="Ohm R.A."/>
            <person name="Ortiz-Santana B."/>
            <person name="Ovrebo C."/>
            <person name="Racz N."/>
            <person name="Riley R."/>
            <person name="Savchenko A."/>
            <person name="Shiryaev A."/>
            <person name="Soop K."/>
            <person name="Spirin V."/>
            <person name="Szebenyi C."/>
            <person name="Tomsovsky M."/>
            <person name="Tulloss R.E."/>
            <person name="Uehling J."/>
            <person name="Grigoriev I.V."/>
            <person name="Vagvolgyi C."/>
            <person name="Papp T."/>
            <person name="Martin F.M."/>
            <person name="Miettinen O."/>
            <person name="Hibbett D.S."/>
            <person name="Nagy L.G."/>
        </authorList>
    </citation>
    <scope>NUCLEOTIDE SEQUENCE [LARGE SCALE GENOMIC DNA]</scope>
    <source>
        <strain evidence="2 3">CBS 166.37</strain>
    </source>
</reference>
<gene>
    <name evidence="2" type="ORF">BDQ12DRAFT_738571</name>
</gene>
<evidence type="ECO:0000313" key="3">
    <source>
        <dbReference type="Proteomes" id="UP000308652"/>
    </source>
</evidence>
<protein>
    <submittedName>
        <fullName evidence="2">Uncharacterized protein</fullName>
    </submittedName>
</protein>
<dbReference type="EMBL" id="ML213641">
    <property type="protein sequence ID" value="TFK33825.1"/>
    <property type="molecule type" value="Genomic_DNA"/>
</dbReference>
<accession>A0A5C3LM42</accession>